<keyword evidence="1" id="KW-0408">Iron</keyword>
<keyword evidence="1" id="KW-0479">Metal-binding</keyword>
<evidence type="ECO:0000259" key="3">
    <source>
        <dbReference type="PROSITE" id="PS51085"/>
    </source>
</evidence>
<evidence type="ECO:0000256" key="1">
    <source>
        <dbReference type="ARBA" id="ARBA00022714"/>
    </source>
</evidence>
<dbReference type="Pfam" id="PF06999">
    <property type="entry name" value="Suc_Fer-like"/>
    <property type="match status" value="1"/>
</dbReference>
<name>A0A075B1W9_ROZAC</name>
<dbReference type="InterPro" id="IPR009737">
    <property type="entry name" value="Aim32/Apd1-like"/>
</dbReference>
<evidence type="ECO:0000313" key="5">
    <source>
        <dbReference type="Proteomes" id="UP000030755"/>
    </source>
</evidence>
<dbReference type="AlphaFoldDB" id="A0A075B1W9"/>
<evidence type="ECO:0000256" key="2">
    <source>
        <dbReference type="ARBA" id="ARBA00023014"/>
    </source>
</evidence>
<dbReference type="PANTHER" id="PTHR31902">
    <property type="entry name" value="ACTIN PATCHES DISTAL PROTEIN 1"/>
    <property type="match status" value="1"/>
</dbReference>
<keyword evidence="1" id="KW-0001">2Fe-2S</keyword>
<dbReference type="GO" id="GO:0051537">
    <property type="term" value="F:2 iron, 2 sulfur cluster binding"/>
    <property type="evidence" value="ECO:0007669"/>
    <property type="project" value="UniProtKB-KW"/>
</dbReference>
<dbReference type="InterPro" id="IPR001041">
    <property type="entry name" value="2Fe-2S_ferredoxin-type"/>
</dbReference>
<dbReference type="OMA" id="RFTICEG"/>
<keyword evidence="2" id="KW-0411">Iron-sulfur</keyword>
<dbReference type="InterPro" id="IPR012675">
    <property type="entry name" value="Beta-grasp_dom_sf"/>
</dbReference>
<dbReference type="CDD" id="cd00207">
    <property type="entry name" value="fer2"/>
    <property type="match status" value="1"/>
</dbReference>
<dbReference type="Proteomes" id="UP000030755">
    <property type="component" value="Unassembled WGS sequence"/>
</dbReference>
<accession>A0A075B1W9</accession>
<dbReference type="InterPro" id="IPR036010">
    <property type="entry name" value="2Fe-2S_ferredoxin-like_sf"/>
</dbReference>
<dbReference type="PANTHER" id="PTHR31902:SF14">
    <property type="entry name" value="ACTIN PATCHES DISTAL PROTEIN 1"/>
    <property type="match status" value="1"/>
</dbReference>
<dbReference type="OrthoDB" id="10253744at2759"/>
<protein>
    <submittedName>
        <fullName evidence="4">Beta-grasp domain-containing protein</fullName>
    </submittedName>
</protein>
<dbReference type="SUPFAM" id="SSF52833">
    <property type="entry name" value="Thioredoxin-like"/>
    <property type="match status" value="1"/>
</dbReference>
<dbReference type="EMBL" id="KE560523">
    <property type="protein sequence ID" value="EPZ36568.1"/>
    <property type="molecule type" value="Genomic_DNA"/>
</dbReference>
<dbReference type="SUPFAM" id="SSF54292">
    <property type="entry name" value="2Fe-2S ferredoxin-like"/>
    <property type="match status" value="1"/>
</dbReference>
<reference evidence="4 5" key="1">
    <citation type="journal article" date="2013" name="Curr. Biol.">
        <title>Shared signatures of parasitism and phylogenomics unite Cryptomycota and microsporidia.</title>
        <authorList>
            <person name="James T.Y."/>
            <person name="Pelin A."/>
            <person name="Bonen L."/>
            <person name="Ahrendt S."/>
            <person name="Sain D."/>
            <person name="Corradi N."/>
            <person name="Stajich J.E."/>
        </authorList>
    </citation>
    <scope>NUCLEOTIDE SEQUENCE [LARGE SCALE GENOMIC DNA]</scope>
    <source>
        <strain evidence="4 5">CSF55</strain>
    </source>
</reference>
<dbReference type="PROSITE" id="PS51085">
    <property type="entry name" value="2FE2S_FER_2"/>
    <property type="match status" value="1"/>
</dbReference>
<evidence type="ECO:0000313" key="4">
    <source>
        <dbReference type="EMBL" id="EPZ36568.1"/>
    </source>
</evidence>
<dbReference type="Gene3D" id="3.10.20.30">
    <property type="match status" value="1"/>
</dbReference>
<gene>
    <name evidence="4" type="ORF">O9G_001552</name>
</gene>
<dbReference type="HOGENOM" id="CLU_049620_0_0_1"/>
<sequence length="335" mass="38531">MLAGSVGFYRRHLIFLTGKHSWPSKVEETILKPFSELRNVKLTASTGAPSDDKLFDAFLYPDRIMFRKLDETHIPKLAEYLAKSRLPYPLHSPAPLINAQTLYQCGLDANWQNIHMHETWLVCIHKERDQCCGTHGPKILEYLRSELKINETEKDFFNFKRGSVNVLGCSHLGGHKYAGIMLHYPSGHWFGDVRERSDVNKIVNSMKNGLIPVEFWRGRNAGNISQADDNFYSTEMVVDADDIIVQVVENKLLKELKGRKGDRLFELLKRHDIDIDCTCGGNLECATCHVYIESPEHNDEIDMLEYAQGYTNKSRLSCQIKLEKQHERLKIKIPK</sequence>
<organism evidence="4 5">
    <name type="scientific">Rozella allomycis (strain CSF55)</name>
    <dbReference type="NCBI Taxonomy" id="988480"/>
    <lineage>
        <taxon>Eukaryota</taxon>
        <taxon>Fungi</taxon>
        <taxon>Fungi incertae sedis</taxon>
        <taxon>Cryptomycota</taxon>
        <taxon>Cryptomycota incertae sedis</taxon>
        <taxon>Rozella</taxon>
    </lineage>
</organism>
<proteinExistence type="predicted"/>
<dbReference type="Pfam" id="PF00111">
    <property type="entry name" value="Fer2"/>
    <property type="match status" value="1"/>
</dbReference>
<feature type="domain" description="2Fe-2S ferredoxin-type" evidence="3">
    <location>
        <begin position="243"/>
        <end position="335"/>
    </location>
</feature>
<keyword evidence="5" id="KW-1185">Reference proteome</keyword>
<dbReference type="InterPro" id="IPR036249">
    <property type="entry name" value="Thioredoxin-like_sf"/>
</dbReference>
<dbReference type="STRING" id="988480.A0A075B1W9"/>
<dbReference type="Gene3D" id="3.40.30.10">
    <property type="entry name" value="Glutaredoxin"/>
    <property type="match status" value="1"/>
</dbReference>